<comment type="catalytic activity">
    <reaction evidence="8 9">
        <text>a ubiquinone + NADH + 5 H(+)(in) = a ubiquinol + NAD(+) + 4 H(+)(out)</text>
        <dbReference type="Rhea" id="RHEA:29091"/>
        <dbReference type="Rhea" id="RHEA-COMP:9565"/>
        <dbReference type="Rhea" id="RHEA-COMP:9566"/>
        <dbReference type="ChEBI" id="CHEBI:15378"/>
        <dbReference type="ChEBI" id="CHEBI:16389"/>
        <dbReference type="ChEBI" id="CHEBI:17976"/>
        <dbReference type="ChEBI" id="CHEBI:57540"/>
        <dbReference type="ChEBI" id="CHEBI:57945"/>
        <dbReference type="EC" id="7.1.1.2"/>
    </reaction>
</comment>
<organism evidence="10">
    <name type="scientific">Plectrocnemia tortosa</name>
    <dbReference type="NCBI Taxonomy" id="623669"/>
    <lineage>
        <taxon>Eukaryota</taxon>
        <taxon>Metazoa</taxon>
        <taxon>Ecdysozoa</taxon>
        <taxon>Arthropoda</taxon>
        <taxon>Hexapoda</taxon>
        <taxon>Insecta</taxon>
        <taxon>Pterygota</taxon>
        <taxon>Neoptera</taxon>
        <taxon>Endopterygota</taxon>
        <taxon>Trichoptera</taxon>
        <taxon>Annulipalpia</taxon>
        <taxon>Psychomyioidea</taxon>
        <taxon>Polycentropodidae</taxon>
        <taxon>Polycentropodinae</taxon>
        <taxon>Plectrocnemia</taxon>
    </lineage>
</organism>
<evidence type="ECO:0000313" key="10">
    <source>
        <dbReference type="EMBL" id="UZZ44266.1"/>
    </source>
</evidence>
<name>A0A9E8RSN1_9NEOP</name>
<reference evidence="10" key="1">
    <citation type="submission" date="2021-11" db="EMBL/GenBank/DDBJ databases">
        <authorList>
            <person name="Ge X.-Y."/>
            <person name="Peng L."/>
            <person name="Sun C.-H."/>
            <person name="Wang B.-X."/>
        </authorList>
    </citation>
    <scope>NUCLEOTIDE SEQUENCE</scope>
</reference>
<dbReference type="GO" id="GO:0031966">
    <property type="term" value="C:mitochondrial membrane"/>
    <property type="evidence" value="ECO:0007669"/>
    <property type="project" value="UniProtKB-SubCell"/>
</dbReference>
<evidence type="ECO:0000256" key="7">
    <source>
        <dbReference type="ARBA" id="ARBA00023136"/>
    </source>
</evidence>
<accession>A0A9E8RSN1</accession>
<dbReference type="InterPro" id="IPR000440">
    <property type="entry name" value="NADH_UbQ/plastoQ_OxRdtase_su3"/>
</dbReference>
<dbReference type="Gene3D" id="1.20.58.1610">
    <property type="entry name" value="NADH:ubiquinone/plastoquinone oxidoreductase, chain 3"/>
    <property type="match status" value="1"/>
</dbReference>
<comment type="subcellular location">
    <subcellularLocation>
        <location evidence="1">Membrane</location>
    </subcellularLocation>
    <subcellularLocation>
        <location evidence="9">Mitochondrion membrane</location>
        <topology evidence="9">Multi-pass membrane protein</topology>
    </subcellularLocation>
</comment>
<keyword evidence="9" id="KW-0520">NAD</keyword>
<reference evidence="10" key="2">
    <citation type="journal article" date="2022" name="Syst. Entomol.">
        <title>Massive gene rearrangements of mitochondrial genomes and implications for the phylogeny of Trichoptera (Insecta).</title>
        <authorList>
            <person name="Ge X."/>
            <person name="Peng L."/>
            <person name="Vogler A.P."/>
            <person name="Morse J.C."/>
            <person name="Yang L."/>
            <person name="Sun C."/>
            <person name="Wang B."/>
        </authorList>
    </citation>
    <scope>NUCLEOTIDE SEQUENCE</scope>
</reference>
<evidence type="ECO:0000256" key="1">
    <source>
        <dbReference type="ARBA" id="ARBA00004370"/>
    </source>
</evidence>
<dbReference type="EMBL" id="OL678041">
    <property type="protein sequence ID" value="UZZ44266.1"/>
    <property type="molecule type" value="Genomic_DNA"/>
</dbReference>
<keyword evidence="6 9" id="KW-1133">Transmembrane helix</keyword>
<sequence>MIMSIMMLMLLISFILIIMISMNLIISKNSLNNLNKLSPFECGFNSISKSQPPFSMNFYLMTILFLMFDIEISIMLPFFIINKMCNMKFFMVTFLIFMYMLTLGLFHEWNQNILNWKI</sequence>
<dbReference type="RefSeq" id="YP_010586465.1">
    <property type="nucleotide sequence ID" value="NC_069277.1"/>
</dbReference>
<feature type="transmembrane region" description="Helical" evidence="9">
    <location>
        <begin position="58"/>
        <end position="82"/>
    </location>
</feature>
<dbReference type="InterPro" id="IPR038430">
    <property type="entry name" value="NDAH_ubi_oxred_su3_sf"/>
</dbReference>
<keyword evidence="7 9" id="KW-0472">Membrane</keyword>
<dbReference type="GeneID" id="77426315"/>
<keyword evidence="9" id="KW-0830">Ubiquinone</keyword>
<evidence type="ECO:0000256" key="8">
    <source>
        <dbReference type="ARBA" id="ARBA00049551"/>
    </source>
</evidence>
<keyword evidence="4 9" id="KW-0813">Transport</keyword>
<dbReference type="PANTHER" id="PTHR11058">
    <property type="entry name" value="NADH-UBIQUINONE OXIDOREDUCTASE CHAIN 3"/>
    <property type="match status" value="1"/>
</dbReference>
<protein>
    <recommendedName>
        <fullName evidence="3 9">NADH-ubiquinone oxidoreductase chain 3</fullName>
        <ecNumber evidence="9">7.1.1.2</ecNumber>
    </recommendedName>
</protein>
<dbReference type="EC" id="7.1.1.2" evidence="9"/>
<comment type="function">
    <text evidence="9">Core subunit of the mitochondrial membrane respiratory chain NADH dehydrogenase (Complex I) which catalyzes electron transfer from NADH through the respiratory chain, using ubiquinone as an electron acceptor. Essential for the catalytic activity of complex I.</text>
</comment>
<keyword evidence="9 10" id="KW-0496">Mitochondrion</keyword>
<evidence type="ECO:0000256" key="6">
    <source>
        <dbReference type="ARBA" id="ARBA00022989"/>
    </source>
</evidence>
<feature type="transmembrane region" description="Helical" evidence="9">
    <location>
        <begin position="7"/>
        <end position="26"/>
    </location>
</feature>
<dbReference type="GO" id="GO:0030964">
    <property type="term" value="C:NADH dehydrogenase complex"/>
    <property type="evidence" value="ECO:0007669"/>
    <property type="project" value="TreeGrafter"/>
</dbReference>
<geneLocation type="mitochondrion" evidence="10"/>
<keyword evidence="9" id="KW-0249">Electron transport</keyword>
<gene>
    <name evidence="10" type="primary">ND3</name>
</gene>
<dbReference type="PANTHER" id="PTHR11058:SF9">
    <property type="entry name" value="NADH-UBIQUINONE OXIDOREDUCTASE CHAIN 3"/>
    <property type="match status" value="1"/>
</dbReference>
<evidence type="ECO:0000256" key="4">
    <source>
        <dbReference type="ARBA" id="ARBA00022448"/>
    </source>
</evidence>
<dbReference type="GO" id="GO:0008137">
    <property type="term" value="F:NADH dehydrogenase (ubiquinone) activity"/>
    <property type="evidence" value="ECO:0007669"/>
    <property type="project" value="UniProtKB-UniRule"/>
</dbReference>
<evidence type="ECO:0000256" key="2">
    <source>
        <dbReference type="ARBA" id="ARBA00008472"/>
    </source>
</evidence>
<evidence type="ECO:0000256" key="9">
    <source>
        <dbReference type="RuleBase" id="RU003640"/>
    </source>
</evidence>
<feature type="transmembrane region" description="Helical" evidence="9">
    <location>
        <begin position="89"/>
        <end position="107"/>
    </location>
</feature>
<comment type="similarity">
    <text evidence="2 9">Belongs to the complex I subunit 3 family.</text>
</comment>
<dbReference type="CTD" id="4537"/>
<dbReference type="AlphaFoldDB" id="A0A9E8RSN1"/>
<proteinExistence type="inferred from homology"/>
<keyword evidence="9" id="KW-1278">Translocase</keyword>
<evidence type="ECO:0000256" key="3">
    <source>
        <dbReference type="ARBA" id="ARBA00021007"/>
    </source>
</evidence>
<evidence type="ECO:0000256" key="5">
    <source>
        <dbReference type="ARBA" id="ARBA00022692"/>
    </source>
</evidence>
<dbReference type="Pfam" id="PF00507">
    <property type="entry name" value="Oxidored_q4"/>
    <property type="match status" value="1"/>
</dbReference>
<keyword evidence="9" id="KW-0679">Respiratory chain</keyword>
<keyword evidence="5 9" id="KW-0812">Transmembrane</keyword>